<feature type="region of interest" description="Disordered" evidence="1">
    <location>
        <begin position="174"/>
        <end position="218"/>
    </location>
</feature>
<gene>
    <name evidence="3" type="ORF">CC85DRAFT_301528</name>
</gene>
<feature type="domain" description="Inositol polyphosphate-related phosphatase" evidence="2">
    <location>
        <begin position="511"/>
        <end position="818"/>
    </location>
</feature>
<feature type="region of interest" description="Disordered" evidence="1">
    <location>
        <begin position="308"/>
        <end position="432"/>
    </location>
</feature>
<dbReference type="Gene3D" id="3.60.10.10">
    <property type="entry name" value="Endonuclease/exonuclease/phosphatase"/>
    <property type="match status" value="2"/>
</dbReference>
<dbReference type="SMART" id="SM00128">
    <property type="entry name" value="IPPc"/>
    <property type="match status" value="1"/>
</dbReference>
<feature type="compositionally biased region" description="Basic and acidic residues" evidence="1">
    <location>
        <begin position="877"/>
        <end position="889"/>
    </location>
</feature>
<feature type="region of interest" description="Disordered" evidence="1">
    <location>
        <begin position="870"/>
        <end position="949"/>
    </location>
</feature>
<feature type="region of interest" description="Disordered" evidence="1">
    <location>
        <begin position="1308"/>
        <end position="1424"/>
    </location>
</feature>
<dbReference type="InterPro" id="IPR046985">
    <property type="entry name" value="IP5"/>
</dbReference>
<protein>
    <submittedName>
        <fullName evidence="3">DNase I-like protein</fullName>
    </submittedName>
</protein>
<feature type="compositionally biased region" description="Low complexity" evidence="1">
    <location>
        <begin position="376"/>
        <end position="393"/>
    </location>
</feature>
<feature type="compositionally biased region" description="Polar residues" evidence="1">
    <location>
        <begin position="1344"/>
        <end position="1355"/>
    </location>
</feature>
<feature type="region of interest" description="Disordered" evidence="1">
    <location>
        <begin position="974"/>
        <end position="1105"/>
    </location>
</feature>
<keyword evidence="4" id="KW-1185">Reference proteome</keyword>
<dbReference type="PANTHER" id="PTHR11200:SF275">
    <property type="entry name" value="LD06095P"/>
    <property type="match status" value="1"/>
</dbReference>
<dbReference type="RefSeq" id="XP_018279818.1">
    <property type="nucleotide sequence ID" value="XM_018425305.1"/>
</dbReference>
<feature type="compositionally biased region" description="Acidic residues" evidence="1">
    <location>
        <begin position="1092"/>
        <end position="1101"/>
    </location>
</feature>
<name>A0A0J0XQG4_9TREE</name>
<dbReference type="InterPro" id="IPR036691">
    <property type="entry name" value="Endo/exonu/phosph_ase_sf"/>
</dbReference>
<feature type="region of interest" description="Disordered" evidence="1">
    <location>
        <begin position="1"/>
        <end position="100"/>
    </location>
</feature>
<feature type="compositionally biased region" description="Polar residues" evidence="1">
    <location>
        <begin position="51"/>
        <end position="65"/>
    </location>
</feature>
<dbReference type="SUPFAM" id="SSF56219">
    <property type="entry name" value="DNase I-like"/>
    <property type="match status" value="1"/>
</dbReference>
<feature type="region of interest" description="Disordered" evidence="1">
    <location>
        <begin position="252"/>
        <end position="286"/>
    </location>
</feature>
<feature type="compositionally biased region" description="Basic and acidic residues" evidence="1">
    <location>
        <begin position="266"/>
        <end position="281"/>
    </location>
</feature>
<feature type="compositionally biased region" description="Low complexity" evidence="1">
    <location>
        <begin position="994"/>
        <end position="1016"/>
    </location>
</feature>
<feature type="compositionally biased region" description="Basic and acidic residues" evidence="1">
    <location>
        <begin position="192"/>
        <end position="218"/>
    </location>
</feature>
<feature type="compositionally biased region" description="Polar residues" evidence="1">
    <location>
        <begin position="905"/>
        <end position="925"/>
    </location>
</feature>
<reference evidence="3 4" key="1">
    <citation type="submission" date="2015-03" db="EMBL/GenBank/DDBJ databases">
        <title>Genomics and transcriptomics of the oil-accumulating basidiomycete yeast T. oleaginosus allow insights into substrate utilization and the diverse evolutionary trajectories of mating systems in fungi.</title>
        <authorList>
            <consortium name="DOE Joint Genome Institute"/>
            <person name="Kourist R."/>
            <person name="Kracht O."/>
            <person name="Bracharz F."/>
            <person name="Lipzen A."/>
            <person name="Nolan M."/>
            <person name="Ohm R."/>
            <person name="Grigoriev I."/>
            <person name="Sun S."/>
            <person name="Heitman J."/>
            <person name="Bruck T."/>
            <person name="Nowrousian M."/>
        </authorList>
    </citation>
    <scope>NUCLEOTIDE SEQUENCE [LARGE SCALE GENOMIC DNA]</scope>
    <source>
        <strain evidence="3 4">IBC0246</strain>
    </source>
</reference>
<dbReference type="OrthoDB" id="405996at2759"/>
<dbReference type="STRING" id="879819.A0A0J0XQG4"/>
<dbReference type="GO" id="GO:0046856">
    <property type="term" value="P:phosphatidylinositol dephosphorylation"/>
    <property type="evidence" value="ECO:0007669"/>
    <property type="project" value="InterPro"/>
</dbReference>
<dbReference type="InterPro" id="IPR000300">
    <property type="entry name" value="IPPc"/>
</dbReference>
<accession>A0A0J0XQG4</accession>
<feature type="region of interest" description="Disordered" evidence="1">
    <location>
        <begin position="1196"/>
        <end position="1280"/>
    </location>
</feature>
<dbReference type="GeneID" id="28985908"/>
<proteinExistence type="predicted"/>
<dbReference type="EMBL" id="KQ087196">
    <property type="protein sequence ID" value="KLT43327.1"/>
    <property type="molecule type" value="Genomic_DNA"/>
</dbReference>
<feature type="compositionally biased region" description="Low complexity" evidence="1">
    <location>
        <begin position="1359"/>
        <end position="1373"/>
    </location>
</feature>
<evidence type="ECO:0000313" key="3">
    <source>
        <dbReference type="EMBL" id="KLT43327.1"/>
    </source>
</evidence>
<evidence type="ECO:0000313" key="4">
    <source>
        <dbReference type="Proteomes" id="UP000053611"/>
    </source>
</evidence>
<feature type="region of interest" description="Disordered" evidence="1">
    <location>
        <begin position="784"/>
        <end position="857"/>
    </location>
</feature>
<dbReference type="GO" id="GO:0004439">
    <property type="term" value="F:phosphatidylinositol-4,5-bisphosphate 5-phosphatase activity"/>
    <property type="evidence" value="ECO:0007669"/>
    <property type="project" value="TreeGrafter"/>
</dbReference>
<organism evidence="3 4">
    <name type="scientific">Cutaneotrichosporon oleaginosum</name>
    <dbReference type="NCBI Taxonomy" id="879819"/>
    <lineage>
        <taxon>Eukaryota</taxon>
        <taxon>Fungi</taxon>
        <taxon>Dikarya</taxon>
        <taxon>Basidiomycota</taxon>
        <taxon>Agaricomycotina</taxon>
        <taxon>Tremellomycetes</taxon>
        <taxon>Trichosporonales</taxon>
        <taxon>Trichosporonaceae</taxon>
        <taxon>Cutaneotrichosporon</taxon>
    </lineage>
</organism>
<evidence type="ECO:0000256" key="1">
    <source>
        <dbReference type="SAM" id="MobiDB-lite"/>
    </source>
</evidence>
<dbReference type="Pfam" id="PF22669">
    <property type="entry name" value="Exo_endo_phos2"/>
    <property type="match status" value="2"/>
</dbReference>
<sequence>MRGAHTPQPPPALGLHTSGPAPPPSAAPMPIPPRARRRSFSNMVGSPGSPRRSSTLLSASPSEQTGILRRRFSSMFTSEGEPGSPRQFALDPDIPEREPEPFKDRNAIKVKIITWNMADSVPKGDLSVLLGDIPASAYDIPARGDELPELPIEDAHPYHIVVFAAQECPSASGMPRGLGGSLMKGVGLQKSEAARREREDKKEEQEEKRRQDKEAEKEARKAIREIRKEFLDRSANAAAERDAVQALKELRKEYKEREGPAASLKDLIDKDKDTKEKEKNIKAPGLGISLSGLTEDLLEKSKAIVSPGYVSDSDSLRLAAQPNGDPAPETAGILTSVGPSAADRSITAADPVSSSEGGANTPALSIDSSTGDGCVSSAPAAAAAPLPSVMSPSDVDPLVALPPSNVEGTKDASVATSSGDSAPHSSDPPKPKAVQELKELDGEQALLPATPGQQVKEKPSREQLRIDPLYKRKVEPKDAAIAARSHTAFDIGLGSPMSDLAGAIGRKGWSGMLEVPVANGTLEVPSAPFGRSLSGNSFQSVDTSTSSFFVQQEDRPFGRSPSVREMGRSPGIFDSPITDEVPVKRFFRQPGAGAYVHLIKERLMGLYVHVFVYKGCEHLVEGVDKDFVRTGLAGGRIGNKGGIGISLNLKGHRLLFVNAHLAAHTECNDDRIANINKIKSELKPNCFLAPDDPRVAMPDVTDRFDTTFWCGDLNFRVDITPLHAKWLLKEQRYIAEAQEWDQLKNIMKDKEKTPLRGFEEAEIKFMPTFKYDIWKSVSATNRDKRRSIRRARRSSDQSTRPSMERPSSPRLDGVPEIDVVEESSSAPESPEIPHSVLLGQPVMSPVPETPPLSELPLPDELSIVNHSAEQYSNGLPDRSRDPTIADASRKSTATYRSERSDRASESTNGHSPSPWEISSMTPTSQDQRRLSGGWSRGTTRSATKDLVGATVDVTKRSGHTLKAKTQKLMSIIRLGRKPALRPLPPAMPDDSSRRSSVASSRSRGVSEGRLSILSDDPPQPPGPIASSPLMGRASLDPDITPTQPGLVLPDGEAVHRTPSSQSVYSVSGRRLASPPRRPRTLIRSLSGRDLTEEADEEEPNDLVDTRTGVYDSSKKGRIPSWCDRVLWKTHVIPDIVEDLVDDDDESVASNGPLMRLSNVFSSLSERMRRRSSFYGDAETPRTSFPRIVNSVSAPHGLVASVPPDQHHSPEQTVAPDQRGPPEPTARDQLVVPEQTTPIVPDEHVFESDPPTPAESEPPFHDSPELLTNSVLPNGQASPLPAHIRSLSSARKRGRSVTFEHPAPLSLALRRDLSPTAEVPSTPTPLEKPISIGLGPSPQLHRRASSSTESTPSRRQSLARRLSMSSIGSMGSASSRRRRSEDVSFLRTGSPQLHPLKAVRSTGQVGEARSRMHRNSDGGLSVGDAPQSGLNALTRFFRGLPGRFHSRVSLFHGSEAEAEEPTPEAPRRHLVGEVQVLHYGTLEDVDMRRLEGRSDHYPLIFSAAIYV</sequence>
<feature type="compositionally biased region" description="Polar residues" evidence="1">
    <location>
        <begin position="414"/>
        <end position="424"/>
    </location>
</feature>
<feature type="compositionally biased region" description="Pro residues" evidence="1">
    <location>
        <begin position="20"/>
        <end position="33"/>
    </location>
</feature>
<dbReference type="Proteomes" id="UP000053611">
    <property type="component" value="Unassembled WGS sequence"/>
</dbReference>
<feature type="compositionally biased region" description="Polar residues" evidence="1">
    <location>
        <begin position="1265"/>
        <end position="1276"/>
    </location>
</feature>
<evidence type="ECO:0000259" key="2">
    <source>
        <dbReference type="SMART" id="SM00128"/>
    </source>
</evidence>
<dbReference type="PANTHER" id="PTHR11200">
    <property type="entry name" value="INOSITOL 5-PHOSPHATASE"/>
    <property type="match status" value="1"/>
</dbReference>
<feature type="compositionally biased region" description="Polar residues" evidence="1">
    <location>
        <begin position="352"/>
        <end position="371"/>
    </location>
</feature>